<comment type="caution">
    <text evidence="2">The sequence shown here is derived from an EMBL/GenBank/DDBJ whole genome shotgun (WGS) entry which is preliminary data.</text>
</comment>
<dbReference type="RefSeq" id="WP_115466820.1">
    <property type="nucleotide sequence ID" value="NZ_QKRA01000001.1"/>
</dbReference>
<dbReference type="GO" id="GO:0003677">
    <property type="term" value="F:DNA binding"/>
    <property type="evidence" value="ECO:0007669"/>
    <property type="project" value="InterPro"/>
</dbReference>
<dbReference type="Proteomes" id="UP000254326">
    <property type="component" value="Unassembled WGS sequence"/>
</dbReference>
<reference evidence="2 3" key="1">
    <citation type="submission" date="2018-06" db="EMBL/GenBank/DDBJ databases">
        <title>Marinomonas sp. YLB-05 draft genome sequence.</title>
        <authorList>
            <person name="Yu L."/>
            <person name="Tang X."/>
        </authorList>
    </citation>
    <scope>NUCLEOTIDE SEQUENCE [LARGE SCALE GENOMIC DNA]</scope>
    <source>
        <strain evidence="2 3">YLB-05</strain>
    </source>
</reference>
<dbReference type="InterPro" id="IPR036388">
    <property type="entry name" value="WH-like_DNA-bd_sf"/>
</dbReference>
<dbReference type="PRINTS" id="PR00038">
    <property type="entry name" value="HTHLUXR"/>
</dbReference>
<dbReference type="SUPFAM" id="SSF46894">
    <property type="entry name" value="C-terminal effector domain of the bipartite response regulators"/>
    <property type="match status" value="1"/>
</dbReference>
<dbReference type="SMART" id="SM00421">
    <property type="entry name" value="HTH_LUXR"/>
    <property type="match status" value="1"/>
</dbReference>
<accession>A0A370UEM5</accession>
<dbReference type="OrthoDB" id="3531307at2"/>
<dbReference type="InterPro" id="IPR016032">
    <property type="entry name" value="Sig_transdc_resp-reg_C-effctor"/>
</dbReference>
<sequence>MQQHFALTTTEAEITRRLCSGQPAQDIAKQRNVSSNTINQQIKAILSKTQTRNQTDLVSLVLRTLLTQ</sequence>
<keyword evidence="3" id="KW-1185">Reference proteome</keyword>
<dbReference type="AlphaFoldDB" id="A0A370UEM5"/>
<protein>
    <recommendedName>
        <fullName evidence="1">HTH luxR-type domain-containing protein</fullName>
    </recommendedName>
</protein>
<gene>
    <name evidence="2" type="ORF">DN730_03705</name>
</gene>
<evidence type="ECO:0000259" key="1">
    <source>
        <dbReference type="PROSITE" id="PS50043"/>
    </source>
</evidence>
<dbReference type="InterPro" id="IPR000792">
    <property type="entry name" value="Tscrpt_reg_LuxR_C"/>
</dbReference>
<dbReference type="Pfam" id="PF00196">
    <property type="entry name" value="GerE"/>
    <property type="match status" value="1"/>
</dbReference>
<dbReference type="PROSITE" id="PS50043">
    <property type="entry name" value="HTH_LUXR_2"/>
    <property type="match status" value="1"/>
</dbReference>
<evidence type="ECO:0000313" key="2">
    <source>
        <dbReference type="EMBL" id="RDL46232.1"/>
    </source>
</evidence>
<evidence type="ECO:0000313" key="3">
    <source>
        <dbReference type="Proteomes" id="UP000254326"/>
    </source>
</evidence>
<proteinExistence type="predicted"/>
<dbReference type="GO" id="GO:0006355">
    <property type="term" value="P:regulation of DNA-templated transcription"/>
    <property type="evidence" value="ECO:0007669"/>
    <property type="project" value="InterPro"/>
</dbReference>
<feature type="domain" description="HTH luxR-type" evidence="1">
    <location>
        <begin position="1"/>
        <end position="65"/>
    </location>
</feature>
<dbReference type="EMBL" id="QKRA01000001">
    <property type="protein sequence ID" value="RDL46232.1"/>
    <property type="molecule type" value="Genomic_DNA"/>
</dbReference>
<dbReference type="Gene3D" id="1.10.10.10">
    <property type="entry name" value="Winged helix-like DNA-binding domain superfamily/Winged helix DNA-binding domain"/>
    <property type="match status" value="1"/>
</dbReference>
<organism evidence="2 3">
    <name type="scientific">Marinomonas piezotolerans</name>
    <dbReference type="NCBI Taxonomy" id="2213058"/>
    <lineage>
        <taxon>Bacteria</taxon>
        <taxon>Pseudomonadati</taxon>
        <taxon>Pseudomonadota</taxon>
        <taxon>Gammaproteobacteria</taxon>
        <taxon>Oceanospirillales</taxon>
        <taxon>Oceanospirillaceae</taxon>
        <taxon>Marinomonas</taxon>
    </lineage>
</organism>
<name>A0A370UEM5_9GAMM</name>